<feature type="transmembrane region" description="Helical" evidence="7">
    <location>
        <begin position="182"/>
        <end position="204"/>
    </location>
</feature>
<dbReference type="PROSITE" id="PS00211">
    <property type="entry name" value="ABC_TRANSPORTER_1"/>
    <property type="match status" value="1"/>
</dbReference>
<gene>
    <name evidence="10" type="ORF">OHU17_17445</name>
</gene>
<dbReference type="SMART" id="SM00382">
    <property type="entry name" value="AAA"/>
    <property type="match status" value="1"/>
</dbReference>
<name>A0ABZ1RM92_9ACTN</name>
<dbReference type="EMBL" id="CP108057">
    <property type="protein sequence ID" value="WUO47496.1"/>
    <property type="molecule type" value="Genomic_DNA"/>
</dbReference>
<dbReference type="PANTHER" id="PTHR43394:SF1">
    <property type="entry name" value="ATP-BINDING CASSETTE SUB-FAMILY B MEMBER 10, MITOCHONDRIAL"/>
    <property type="match status" value="1"/>
</dbReference>
<dbReference type="InterPro" id="IPR039421">
    <property type="entry name" value="Type_1_exporter"/>
</dbReference>
<dbReference type="Gene3D" id="3.40.50.300">
    <property type="entry name" value="P-loop containing nucleotide triphosphate hydrolases"/>
    <property type="match status" value="1"/>
</dbReference>
<evidence type="ECO:0000256" key="7">
    <source>
        <dbReference type="SAM" id="Phobius"/>
    </source>
</evidence>
<reference evidence="10" key="1">
    <citation type="submission" date="2022-10" db="EMBL/GenBank/DDBJ databases">
        <title>The complete genomes of actinobacterial strains from the NBC collection.</title>
        <authorList>
            <person name="Joergensen T.S."/>
            <person name="Alvarez Arevalo M."/>
            <person name="Sterndorff E.B."/>
            <person name="Faurdal D."/>
            <person name="Vuksanovic O."/>
            <person name="Mourched A.-S."/>
            <person name="Charusanti P."/>
            <person name="Shaw S."/>
            <person name="Blin K."/>
            <person name="Weber T."/>
        </authorList>
    </citation>
    <scope>NUCLEOTIDE SEQUENCE</scope>
    <source>
        <strain evidence="10">NBC_00283</strain>
    </source>
</reference>
<dbReference type="InterPro" id="IPR003439">
    <property type="entry name" value="ABC_transporter-like_ATP-bd"/>
</dbReference>
<comment type="subcellular location">
    <subcellularLocation>
        <location evidence="1">Cell membrane</location>
        <topology evidence="1">Multi-pass membrane protein</topology>
    </subcellularLocation>
</comment>
<evidence type="ECO:0000313" key="11">
    <source>
        <dbReference type="Proteomes" id="UP001432075"/>
    </source>
</evidence>
<dbReference type="GO" id="GO:0005524">
    <property type="term" value="F:ATP binding"/>
    <property type="evidence" value="ECO:0007669"/>
    <property type="project" value="UniProtKB-KW"/>
</dbReference>
<dbReference type="Proteomes" id="UP001432075">
    <property type="component" value="Chromosome"/>
</dbReference>
<evidence type="ECO:0000256" key="2">
    <source>
        <dbReference type="ARBA" id="ARBA00022692"/>
    </source>
</evidence>
<keyword evidence="11" id="KW-1185">Reference proteome</keyword>
<dbReference type="InterPro" id="IPR011527">
    <property type="entry name" value="ABC1_TM_dom"/>
</dbReference>
<feature type="transmembrane region" description="Helical" evidence="7">
    <location>
        <begin position="272"/>
        <end position="292"/>
    </location>
</feature>
<proteinExistence type="predicted"/>
<feature type="transmembrane region" description="Helical" evidence="7">
    <location>
        <begin position="304"/>
        <end position="329"/>
    </location>
</feature>
<dbReference type="PANTHER" id="PTHR43394">
    <property type="entry name" value="ATP-DEPENDENT PERMEASE MDL1, MITOCHONDRIAL"/>
    <property type="match status" value="1"/>
</dbReference>
<feature type="domain" description="ABC transmembrane type-1" evidence="9">
    <location>
        <begin position="42"/>
        <end position="291"/>
    </location>
</feature>
<keyword evidence="4 10" id="KW-0067">ATP-binding</keyword>
<evidence type="ECO:0000313" key="10">
    <source>
        <dbReference type="EMBL" id="WUO47496.1"/>
    </source>
</evidence>
<evidence type="ECO:0000259" key="9">
    <source>
        <dbReference type="PROSITE" id="PS50929"/>
    </source>
</evidence>
<evidence type="ECO:0000256" key="4">
    <source>
        <dbReference type="ARBA" id="ARBA00022840"/>
    </source>
</evidence>
<dbReference type="InterPro" id="IPR017871">
    <property type="entry name" value="ABC_transporter-like_CS"/>
</dbReference>
<evidence type="ECO:0000256" key="6">
    <source>
        <dbReference type="ARBA" id="ARBA00023136"/>
    </source>
</evidence>
<dbReference type="Pfam" id="PF00005">
    <property type="entry name" value="ABC_tran"/>
    <property type="match status" value="1"/>
</dbReference>
<protein>
    <submittedName>
        <fullName evidence="10">ABC transporter ATP-binding protein/permease</fullName>
    </submittedName>
</protein>
<sequence>MSAEQTQTQTQAQTHRRLSRDLRYWWLVLRSFRGLSPLRVSALALLTLLTAAVPAAGIWLTADAVQAVADAVEGVPGAGDRLTRAAAGLVAVAVGEHVLSSVAQYLNSLLQLEFGAAIGEQVMVKGTRMDLGSYEDPEAYDRLQRALRESGGGTAFEVFEEMLRTLTSLASLVMVSSVLFSWNAWLAVVILLAPVPTLAAHIVFSKEGYAVEYHRAQDRRRAFYYQDLTTTDSSYKEVKLYQLGPYLVDRYRALVQEFFRVDRGLARRRHGWSAVLGLVSVAGSAGALVFALKSTVSTGRLGELAGYLQALGAVHVAAGGLLLGVATLYQNTLFTGNLFDYLSLPEGSVTGGTRPFPQRLAHGIEFQDVTFRYPGTETVALDRFSCFVPAGTCCALVGANGAGKSTVVKLLTRLYEPTSGRILIDGVPIEEYDTTDLQRNIGVVFQDFIRYEMPVRHNIGFGRVEELDDTDRIRAAAAASGADAFVDGFEATYDTVLGRHFEGGRQLSGGQWQKIALARAFLRDAPIAILDEPTAAIDPEAEADIFGRLRTICSRATSLVVSHRFSTVRVADKILVLDGGSLIEEGTHGELLALGGTYARLFRLQADAYLTPSGAGPAERSGDLV</sequence>
<dbReference type="InterPro" id="IPR027417">
    <property type="entry name" value="P-loop_NTPase"/>
</dbReference>
<dbReference type="SUPFAM" id="SSF90123">
    <property type="entry name" value="ABC transporter transmembrane region"/>
    <property type="match status" value="1"/>
</dbReference>
<evidence type="ECO:0000256" key="1">
    <source>
        <dbReference type="ARBA" id="ARBA00004651"/>
    </source>
</evidence>
<evidence type="ECO:0000256" key="3">
    <source>
        <dbReference type="ARBA" id="ARBA00022741"/>
    </source>
</evidence>
<keyword evidence="3" id="KW-0547">Nucleotide-binding</keyword>
<dbReference type="PROSITE" id="PS50929">
    <property type="entry name" value="ABC_TM1F"/>
    <property type="match status" value="1"/>
</dbReference>
<feature type="domain" description="ABC transporter" evidence="8">
    <location>
        <begin position="364"/>
        <end position="604"/>
    </location>
</feature>
<feature type="transmembrane region" description="Helical" evidence="7">
    <location>
        <begin position="40"/>
        <end position="60"/>
    </location>
</feature>
<dbReference type="InterPro" id="IPR036640">
    <property type="entry name" value="ABC1_TM_sf"/>
</dbReference>
<keyword evidence="5 7" id="KW-1133">Transmembrane helix</keyword>
<keyword evidence="6 7" id="KW-0472">Membrane</keyword>
<evidence type="ECO:0000256" key="5">
    <source>
        <dbReference type="ARBA" id="ARBA00022989"/>
    </source>
</evidence>
<organism evidence="10 11">
    <name type="scientific">Streptomyces goshikiensis</name>
    <dbReference type="NCBI Taxonomy" id="1942"/>
    <lineage>
        <taxon>Bacteria</taxon>
        <taxon>Bacillati</taxon>
        <taxon>Actinomycetota</taxon>
        <taxon>Actinomycetes</taxon>
        <taxon>Kitasatosporales</taxon>
        <taxon>Streptomycetaceae</taxon>
        <taxon>Streptomyces</taxon>
    </lineage>
</organism>
<dbReference type="RefSeq" id="WP_328776172.1">
    <property type="nucleotide sequence ID" value="NZ_CP108057.1"/>
</dbReference>
<evidence type="ECO:0000259" key="8">
    <source>
        <dbReference type="PROSITE" id="PS50893"/>
    </source>
</evidence>
<accession>A0ABZ1RM92</accession>
<keyword evidence="2 7" id="KW-0812">Transmembrane</keyword>
<dbReference type="InterPro" id="IPR003593">
    <property type="entry name" value="AAA+_ATPase"/>
</dbReference>
<dbReference type="Gene3D" id="1.20.1560.10">
    <property type="entry name" value="ABC transporter type 1, transmembrane domain"/>
    <property type="match status" value="1"/>
</dbReference>
<dbReference type="SUPFAM" id="SSF52540">
    <property type="entry name" value="P-loop containing nucleoside triphosphate hydrolases"/>
    <property type="match status" value="1"/>
</dbReference>
<dbReference type="PROSITE" id="PS50893">
    <property type="entry name" value="ABC_TRANSPORTER_2"/>
    <property type="match status" value="1"/>
</dbReference>